<dbReference type="GO" id="GO:0006367">
    <property type="term" value="P:transcription initiation at RNA polymerase II promoter"/>
    <property type="evidence" value="ECO:0007669"/>
    <property type="project" value="InterPro"/>
</dbReference>
<feature type="region of interest" description="Disordered" evidence="3">
    <location>
        <begin position="302"/>
        <end position="462"/>
    </location>
</feature>
<dbReference type="AlphaFoldDB" id="A0A8H7E2B5"/>
<reference evidence="5" key="1">
    <citation type="submission" date="2020-02" db="EMBL/GenBank/DDBJ databases">
        <authorList>
            <person name="Palmer J.M."/>
        </authorList>
    </citation>
    <scope>NUCLEOTIDE SEQUENCE</scope>
    <source>
        <strain evidence="5">EPUS1.4</strain>
        <tissue evidence="5">Thallus</tissue>
    </source>
</reference>
<protein>
    <recommendedName>
        <fullName evidence="4">HTH TFE/IIEalpha-type domain-containing protein</fullName>
    </recommendedName>
</protein>
<evidence type="ECO:0000313" key="5">
    <source>
        <dbReference type="EMBL" id="KAF7507939.1"/>
    </source>
</evidence>
<keyword evidence="1" id="KW-0805">Transcription regulation</keyword>
<dbReference type="InterPro" id="IPR002853">
    <property type="entry name" value="TFIIE_asu"/>
</dbReference>
<dbReference type="InterPro" id="IPR024550">
    <property type="entry name" value="TFIIEa/SarR/Rpc3_HTH_dom"/>
</dbReference>
<dbReference type="PANTHER" id="PTHR13097">
    <property type="entry name" value="TRANSCRIPTION INITIATION FACTOR IIE, ALPHA SUBUNIT"/>
    <property type="match status" value="1"/>
</dbReference>
<organism evidence="5 6">
    <name type="scientific">Endocarpon pusillum</name>
    <dbReference type="NCBI Taxonomy" id="364733"/>
    <lineage>
        <taxon>Eukaryota</taxon>
        <taxon>Fungi</taxon>
        <taxon>Dikarya</taxon>
        <taxon>Ascomycota</taxon>
        <taxon>Pezizomycotina</taxon>
        <taxon>Eurotiomycetes</taxon>
        <taxon>Chaetothyriomycetidae</taxon>
        <taxon>Verrucariales</taxon>
        <taxon>Verrucariaceae</taxon>
        <taxon>Endocarpon</taxon>
    </lineage>
</organism>
<dbReference type="Pfam" id="PF02002">
    <property type="entry name" value="TFIIE_alpha"/>
    <property type="match status" value="1"/>
</dbReference>
<evidence type="ECO:0000256" key="2">
    <source>
        <dbReference type="ARBA" id="ARBA00023163"/>
    </source>
</evidence>
<feature type="compositionally biased region" description="Basic and acidic residues" evidence="3">
    <location>
        <begin position="329"/>
        <end position="343"/>
    </location>
</feature>
<sequence length="462" mass="51406">MDAAKTLIRTVVRSFYSNPKQILIIDALLIHSVLHADDLNILLSTQQKEIRKLVAPLRKAQLLDSHSKVEAKVGQTRGASRDYYYIPFHPAIDAIKYRITKLTDRIKDLYKPETERKDWRCPRCKSEYDTFQVLTFHVNDEGFACEKCGTTLEKTPQAKDAAGMVGHEKHSRLMDQLSKILSLMQQVDRLQIPENNFDTAWENKKEVPRERGQHARREYVDIPGSIKVAKAGRTGPEKIKAETLGINLTSGEDHDAADQARREAKKAALAKQNMLPVWHTQSTVAGVSDGVVKAEDALANGGIPKKEEDLDEKKPIVDEQDDLAAYRAEMQREKEEAERRAAEEDLESDEGDEDSFEDVLSTGVGTPLPGTITPASSSQQWQQPPMTTNGVKREFDSDSGPSSDANTPAAGTPSANDGSEREIKRVKFENSVEAANGGDKAGLMTVKKDESDDEEEDFEDAM</sequence>
<dbReference type="InterPro" id="IPR039997">
    <property type="entry name" value="TFE"/>
</dbReference>
<name>A0A8H7E2B5_9EURO</name>
<gene>
    <name evidence="5" type="ORF">GJ744_009973</name>
</gene>
<dbReference type="Proteomes" id="UP000606974">
    <property type="component" value="Unassembled WGS sequence"/>
</dbReference>
<feature type="compositionally biased region" description="Basic and acidic residues" evidence="3">
    <location>
        <begin position="304"/>
        <end position="317"/>
    </location>
</feature>
<dbReference type="PROSITE" id="PS51344">
    <property type="entry name" value="HTH_TFE_IIE"/>
    <property type="match status" value="1"/>
</dbReference>
<feature type="compositionally biased region" description="Low complexity" evidence="3">
    <location>
        <begin position="374"/>
        <end position="385"/>
    </location>
</feature>
<evidence type="ECO:0000313" key="6">
    <source>
        <dbReference type="Proteomes" id="UP000606974"/>
    </source>
</evidence>
<dbReference type="GO" id="GO:0005673">
    <property type="term" value="C:transcription factor TFIIE complex"/>
    <property type="evidence" value="ECO:0007669"/>
    <property type="project" value="TreeGrafter"/>
</dbReference>
<dbReference type="InterPro" id="IPR017919">
    <property type="entry name" value="TFIIE/TFIIEa_HTH"/>
</dbReference>
<feature type="compositionally biased region" description="Acidic residues" evidence="3">
    <location>
        <begin position="344"/>
        <end position="357"/>
    </location>
</feature>
<keyword evidence="6" id="KW-1185">Reference proteome</keyword>
<evidence type="ECO:0000256" key="3">
    <source>
        <dbReference type="SAM" id="MobiDB-lite"/>
    </source>
</evidence>
<dbReference type="OrthoDB" id="361102at2759"/>
<keyword evidence="2" id="KW-0804">Transcription</keyword>
<dbReference type="EMBL" id="JAACFV010000061">
    <property type="protein sequence ID" value="KAF7507939.1"/>
    <property type="molecule type" value="Genomic_DNA"/>
</dbReference>
<dbReference type="SMART" id="SM00531">
    <property type="entry name" value="TFIIE"/>
    <property type="match status" value="1"/>
</dbReference>
<feature type="compositionally biased region" description="Acidic residues" evidence="3">
    <location>
        <begin position="451"/>
        <end position="462"/>
    </location>
</feature>
<feature type="compositionally biased region" description="Basic and acidic residues" evidence="3">
    <location>
        <begin position="418"/>
        <end position="430"/>
    </location>
</feature>
<evidence type="ECO:0000256" key="1">
    <source>
        <dbReference type="ARBA" id="ARBA00023015"/>
    </source>
</evidence>
<proteinExistence type="predicted"/>
<feature type="domain" description="HTH TFE/IIEalpha-type" evidence="4">
    <location>
        <begin position="4"/>
        <end position="96"/>
    </location>
</feature>
<accession>A0A8H7E2B5</accession>
<comment type="caution">
    <text evidence="5">The sequence shown here is derived from an EMBL/GenBank/DDBJ whole genome shotgun (WGS) entry which is preliminary data.</text>
</comment>
<dbReference type="PANTHER" id="PTHR13097:SF7">
    <property type="entry name" value="GENERAL TRANSCRIPTION FACTOR IIE SUBUNIT 1"/>
    <property type="match status" value="1"/>
</dbReference>
<evidence type="ECO:0000259" key="4">
    <source>
        <dbReference type="PROSITE" id="PS51344"/>
    </source>
</evidence>